<organism evidence="1 2">
    <name type="scientific">Afipia massiliensis</name>
    <dbReference type="NCBI Taxonomy" id="211460"/>
    <lineage>
        <taxon>Bacteria</taxon>
        <taxon>Pseudomonadati</taxon>
        <taxon>Pseudomonadota</taxon>
        <taxon>Alphaproteobacteria</taxon>
        <taxon>Hyphomicrobiales</taxon>
        <taxon>Nitrobacteraceae</taxon>
        <taxon>Afipia</taxon>
    </lineage>
</organism>
<dbReference type="EMBL" id="JACHIJ010000002">
    <property type="protein sequence ID" value="MBB5051881.1"/>
    <property type="molecule type" value="Genomic_DNA"/>
</dbReference>
<proteinExistence type="predicted"/>
<gene>
    <name evidence="1" type="ORF">HNQ36_001835</name>
</gene>
<reference evidence="1 2" key="1">
    <citation type="submission" date="2020-08" db="EMBL/GenBank/DDBJ databases">
        <title>Genomic Encyclopedia of Type Strains, Phase IV (KMG-IV): sequencing the most valuable type-strain genomes for metagenomic binning, comparative biology and taxonomic classification.</title>
        <authorList>
            <person name="Goeker M."/>
        </authorList>
    </citation>
    <scope>NUCLEOTIDE SEQUENCE [LARGE SCALE GENOMIC DNA]</scope>
    <source>
        <strain evidence="1 2">DSM 17498</strain>
    </source>
</reference>
<sequence length="69" mass="7690">MAGHTDNFEAGTRFRLSELGKARNPKQAAKVGTVLRKARTRNQVIILFDGHTTPVTFHRTYIEPLPAGE</sequence>
<dbReference type="RefSeq" id="WP_152544103.1">
    <property type="nucleotide sequence ID" value="NZ_JACHIJ010000002.1"/>
</dbReference>
<name>A0A840N1Z3_9BRAD</name>
<dbReference type="Proteomes" id="UP000521227">
    <property type="component" value="Unassembled WGS sequence"/>
</dbReference>
<accession>A0A840N1Z3</accession>
<evidence type="ECO:0000313" key="2">
    <source>
        <dbReference type="Proteomes" id="UP000521227"/>
    </source>
</evidence>
<comment type="caution">
    <text evidence="1">The sequence shown here is derived from an EMBL/GenBank/DDBJ whole genome shotgun (WGS) entry which is preliminary data.</text>
</comment>
<dbReference type="AlphaFoldDB" id="A0A840N1Z3"/>
<evidence type="ECO:0000313" key="1">
    <source>
        <dbReference type="EMBL" id="MBB5051881.1"/>
    </source>
</evidence>
<protein>
    <submittedName>
        <fullName evidence="1">Uncharacterized protein</fullName>
    </submittedName>
</protein>